<keyword evidence="8" id="KW-0732">Signal</keyword>
<evidence type="ECO:0000256" key="8">
    <source>
        <dbReference type="SAM" id="SignalP"/>
    </source>
</evidence>
<evidence type="ECO:0000256" key="3">
    <source>
        <dbReference type="ARBA" id="ARBA00022679"/>
    </source>
</evidence>
<dbReference type="InterPro" id="IPR038063">
    <property type="entry name" value="Transpep_catalytic_dom"/>
</dbReference>
<evidence type="ECO:0000256" key="7">
    <source>
        <dbReference type="PROSITE-ProRule" id="PRU01373"/>
    </source>
</evidence>
<feature type="signal peptide" evidence="8">
    <location>
        <begin position="1"/>
        <end position="21"/>
    </location>
</feature>
<feature type="active site" description="Nucleophile" evidence="7">
    <location>
        <position position="138"/>
    </location>
</feature>
<dbReference type="PANTHER" id="PTHR36699">
    <property type="entry name" value="LD-TRANSPEPTIDASE"/>
    <property type="match status" value="1"/>
</dbReference>
<dbReference type="InterPro" id="IPR005490">
    <property type="entry name" value="LD_TPept_cat_dom"/>
</dbReference>
<evidence type="ECO:0000256" key="4">
    <source>
        <dbReference type="ARBA" id="ARBA00022960"/>
    </source>
</evidence>
<keyword evidence="11" id="KW-1185">Reference proteome</keyword>
<comment type="caution">
    <text evidence="10">The sequence shown here is derived from an EMBL/GenBank/DDBJ whole genome shotgun (WGS) entry which is preliminary data.</text>
</comment>
<dbReference type="EC" id="2.-.-.-" evidence="10"/>
<dbReference type="SUPFAM" id="SSF141523">
    <property type="entry name" value="L,D-transpeptidase catalytic domain-like"/>
    <property type="match status" value="1"/>
</dbReference>
<evidence type="ECO:0000256" key="2">
    <source>
        <dbReference type="ARBA" id="ARBA00005992"/>
    </source>
</evidence>
<comment type="similarity">
    <text evidence="2">Belongs to the YkuD family.</text>
</comment>
<dbReference type="Proteomes" id="UP001595636">
    <property type="component" value="Unassembled WGS sequence"/>
</dbReference>
<dbReference type="Gene3D" id="2.40.440.10">
    <property type="entry name" value="L,D-transpeptidase catalytic domain-like"/>
    <property type="match status" value="1"/>
</dbReference>
<dbReference type="GO" id="GO:0016740">
    <property type="term" value="F:transferase activity"/>
    <property type="evidence" value="ECO:0007669"/>
    <property type="project" value="UniProtKB-KW"/>
</dbReference>
<dbReference type="EMBL" id="JBHRYH010000045">
    <property type="protein sequence ID" value="MFC3627347.1"/>
    <property type="molecule type" value="Genomic_DNA"/>
</dbReference>
<feature type="active site" description="Proton donor/acceptor" evidence="7">
    <location>
        <position position="116"/>
    </location>
</feature>
<keyword evidence="5 7" id="KW-0573">Peptidoglycan synthesis</keyword>
<keyword evidence="3 10" id="KW-0808">Transferase</keyword>
<dbReference type="RefSeq" id="WP_390280905.1">
    <property type="nucleotide sequence ID" value="NZ_JBHRYH010000045.1"/>
</dbReference>
<comment type="pathway">
    <text evidence="1 7">Cell wall biogenesis; peptidoglycan biosynthesis.</text>
</comment>
<keyword evidence="4 7" id="KW-0133">Cell shape</keyword>
<proteinExistence type="inferred from homology"/>
<evidence type="ECO:0000259" key="9">
    <source>
        <dbReference type="PROSITE" id="PS52029"/>
    </source>
</evidence>
<organism evidence="10 11">
    <name type="scientific">Vogesella amnigena</name>
    <dbReference type="NCBI Taxonomy" id="1507449"/>
    <lineage>
        <taxon>Bacteria</taxon>
        <taxon>Pseudomonadati</taxon>
        <taxon>Pseudomonadota</taxon>
        <taxon>Betaproteobacteria</taxon>
        <taxon>Neisseriales</taxon>
        <taxon>Chromobacteriaceae</taxon>
        <taxon>Vogesella</taxon>
    </lineage>
</organism>
<sequence>MHRTILGGALAALLFATAATAAPQADLVLVDKRAQRLYLYQGQRLLAAFPVAFGAQAQGHKQQEGDERTPEGRYLLDYKKADSGYYKAIHISYPNAADRAAAAARGVSPGGQVMIHGQRNGFGWAAALTQRFNWTNGCIALRNADMEQVWQAVAPGTPIVIRP</sequence>
<evidence type="ECO:0000256" key="5">
    <source>
        <dbReference type="ARBA" id="ARBA00022984"/>
    </source>
</evidence>
<dbReference type="PANTHER" id="PTHR36699:SF1">
    <property type="entry name" value="L,D-TRANSPEPTIDASE YAFK-RELATED"/>
    <property type="match status" value="1"/>
</dbReference>
<evidence type="ECO:0000313" key="11">
    <source>
        <dbReference type="Proteomes" id="UP001595636"/>
    </source>
</evidence>
<evidence type="ECO:0000256" key="6">
    <source>
        <dbReference type="ARBA" id="ARBA00023316"/>
    </source>
</evidence>
<evidence type="ECO:0000313" key="10">
    <source>
        <dbReference type="EMBL" id="MFC3627347.1"/>
    </source>
</evidence>
<feature type="chain" id="PRO_5045180257" evidence="8">
    <location>
        <begin position="22"/>
        <end position="163"/>
    </location>
</feature>
<accession>A0ABV7TXF4</accession>
<name>A0ABV7TXF4_9NEIS</name>
<gene>
    <name evidence="10" type="ORF">ACFOKJ_14610</name>
</gene>
<evidence type="ECO:0000256" key="1">
    <source>
        <dbReference type="ARBA" id="ARBA00004752"/>
    </source>
</evidence>
<dbReference type="PROSITE" id="PS52029">
    <property type="entry name" value="LD_TPASE"/>
    <property type="match status" value="1"/>
</dbReference>
<keyword evidence="6 7" id="KW-0961">Cell wall biogenesis/degradation</keyword>
<dbReference type="CDD" id="cd16913">
    <property type="entry name" value="YkuD_like"/>
    <property type="match status" value="1"/>
</dbReference>
<protein>
    <submittedName>
        <fullName evidence="10">Murein L,D-transpeptidase family protein</fullName>
        <ecNumber evidence="10">2.-.-.-</ecNumber>
    </submittedName>
</protein>
<dbReference type="Pfam" id="PF03734">
    <property type="entry name" value="YkuD"/>
    <property type="match status" value="1"/>
</dbReference>
<feature type="domain" description="L,D-TPase catalytic" evidence="9">
    <location>
        <begin position="26"/>
        <end position="162"/>
    </location>
</feature>
<reference evidence="11" key="1">
    <citation type="journal article" date="2019" name="Int. J. Syst. Evol. Microbiol.">
        <title>The Global Catalogue of Microorganisms (GCM) 10K type strain sequencing project: providing services to taxonomists for standard genome sequencing and annotation.</title>
        <authorList>
            <consortium name="The Broad Institute Genomics Platform"/>
            <consortium name="The Broad Institute Genome Sequencing Center for Infectious Disease"/>
            <person name="Wu L."/>
            <person name="Ma J."/>
        </authorList>
    </citation>
    <scope>NUCLEOTIDE SEQUENCE [LARGE SCALE GENOMIC DNA]</scope>
    <source>
        <strain evidence="11">KCTC 42195</strain>
    </source>
</reference>